<dbReference type="AlphaFoldDB" id="K1Q0L3"/>
<evidence type="ECO:0000256" key="2">
    <source>
        <dbReference type="ARBA" id="ARBA00022670"/>
    </source>
</evidence>
<keyword evidence="2" id="KW-0645">Protease</keyword>
<evidence type="ECO:0000256" key="4">
    <source>
        <dbReference type="SAM" id="MobiDB-lite"/>
    </source>
</evidence>
<dbReference type="GO" id="GO:0006508">
    <property type="term" value="P:proteolysis"/>
    <property type="evidence" value="ECO:0007669"/>
    <property type="project" value="UniProtKB-KW"/>
</dbReference>
<dbReference type="InterPro" id="IPR038765">
    <property type="entry name" value="Papain-like_cys_pep_sf"/>
</dbReference>
<sequence length="303" mass="34221">MTVSTEETQENEQQSDSEESFKMVQREGEPNEDEASTRSSSPVLSDRTLQGVGGRLKEFFDAGHFAAIQTSVTSKALQKITSPLQIPELHADSRLSLIADTHDENEDLYDHVLKILLAEVKTEDIHTKLCSAMLATAVVVSSYSSGMLRHETMETINEVPNHLEKVSLRHFPKLPASKKLVIDSNSIIGTDLYCLDGHNWLDDSIKHAYLGLLQRERTLLQKNEVFILPCFLMQKWTRRDFLSWLPPNVKFSSYVFILMPICSNHHWILLVASVSKKTVLVFGSPRTPTSGHRTQVEVKYATL</sequence>
<feature type="compositionally biased region" description="Acidic residues" evidence="4">
    <location>
        <begin position="7"/>
        <end position="18"/>
    </location>
</feature>
<comment type="similarity">
    <text evidence="1">Belongs to the peptidase C48 family.</text>
</comment>
<keyword evidence="3" id="KW-0378">Hydrolase</keyword>
<feature type="domain" description="Ubiquitin-like protease family profile" evidence="5">
    <location>
        <begin position="185"/>
        <end position="303"/>
    </location>
</feature>
<evidence type="ECO:0000259" key="5">
    <source>
        <dbReference type="PROSITE" id="PS50600"/>
    </source>
</evidence>
<reference evidence="6" key="1">
    <citation type="journal article" date="2012" name="Nature">
        <title>The oyster genome reveals stress adaptation and complexity of shell formation.</title>
        <authorList>
            <person name="Zhang G."/>
            <person name="Fang X."/>
            <person name="Guo X."/>
            <person name="Li L."/>
            <person name="Luo R."/>
            <person name="Xu F."/>
            <person name="Yang P."/>
            <person name="Zhang L."/>
            <person name="Wang X."/>
            <person name="Qi H."/>
            <person name="Xiong Z."/>
            <person name="Que H."/>
            <person name="Xie Y."/>
            <person name="Holland P.W."/>
            <person name="Paps J."/>
            <person name="Zhu Y."/>
            <person name="Wu F."/>
            <person name="Chen Y."/>
            <person name="Wang J."/>
            <person name="Peng C."/>
            <person name="Meng J."/>
            <person name="Yang L."/>
            <person name="Liu J."/>
            <person name="Wen B."/>
            <person name="Zhang N."/>
            <person name="Huang Z."/>
            <person name="Zhu Q."/>
            <person name="Feng Y."/>
            <person name="Mount A."/>
            <person name="Hedgecock D."/>
            <person name="Xu Z."/>
            <person name="Liu Y."/>
            <person name="Domazet-Loso T."/>
            <person name="Du Y."/>
            <person name="Sun X."/>
            <person name="Zhang S."/>
            <person name="Liu B."/>
            <person name="Cheng P."/>
            <person name="Jiang X."/>
            <person name="Li J."/>
            <person name="Fan D."/>
            <person name="Wang W."/>
            <person name="Fu W."/>
            <person name="Wang T."/>
            <person name="Wang B."/>
            <person name="Zhang J."/>
            <person name="Peng Z."/>
            <person name="Li Y."/>
            <person name="Li N."/>
            <person name="Wang J."/>
            <person name="Chen M."/>
            <person name="He Y."/>
            <person name="Tan F."/>
            <person name="Song X."/>
            <person name="Zheng Q."/>
            <person name="Huang R."/>
            <person name="Yang H."/>
            <person name="Du X."/>
            <person name="Chen L."/>
            <person name="Yang M."/>
            <person name="Gaffney P.M."/>
            <person name="Wang S."/>
            <person name="Luo L."/>
            <person name="She Z."/>
            <person name="Ming Y."/>
            <person name="Huang W."/>
            <person name="Zhang S."/>
            <person name="Huang B."/>
            <person name="Zhang Y."/>
            <person name="Qu T."/>
            <person name="Ni P."/>
            <person name="Miao G."/>
            <person name="Wang J."/>
            <person name="Wang Q."/>
            <person name="Steinberg C.E."/>
            <person name="Wang H."/>
            <person name="Li N."/>
            <person name="Qian L."/>
            <person name="Zhang G."/>
            <person name="Li Y."/>
            <person name="Yang H."/>
            <person name="Liu X."/>
            <person name="Wang J."/>
            <person name="Yin Y."/>
            <person name="Wang J."/>
        </authorList>
    </citation>
    <scope>NUCLEOTIDE SEQUENCE [LARGE SCALE GENOMIC DNA]</scope>
    <source>
        <strain evidence="6">05x7-T-G4-1.051#20</strain>
    </source>
</reference>
<dbReference type="HOGENOM" id="CLU_919045_0_0_1"/>
<dbReference type="InParanoid" id="K1Q0L3"/>
<dbReference type="Gene3D" id="3.40.395.10">
    <property type="entry name" value="Adenoviral Proteinase, Chain A"/>
    <property type="match status" value="1"/>
</dbReference>
<proteinExistence type="inferred from homology"/>
<feature type="region of interest" description="Disordered" evidence="4">
    <location>
        <begin position="1"/>
        <end position="47"/>
    </location>
</feature>
<name>K1Q0L3_MAGGI</name>
<organism evidence="6">
    <name type="scientific">Magallana gigas</name>
    <name type="common">Pacific oyster</name>
    <name type="synonym">Crassostrea gigas</name>
    <dbReference type="NCBI Taxonomy" id="29159"/>
    <lineage>
        <taxon>Eukaryota</taxon>
        <taxon>Metazoa</taxon>
        <taxon>Spiralia</taxon>
        <taxon>Lophotrochozoa</taxon>
        <taxon>Mollusca</taxon>
        <taxon>Bivalvia</taxon>
        <taxon>Autobranchia</taxon>
        <taxon>Pteriomorphia</taxon>
        <taxon>Ostreida</taxon>
        <taxon>Ostreoidea</taxon>
        <taxon>Ostreidae</taxon>
        <taxon>Magallana</taxon>
    </lineage>
</organism>
<dbReference type="PROSITE" id="PS50600">
    <property type="entry name" value="ULP_PROTEASE"/>
    <property type="match status" value="1"/>
</dbReference>
<dbReference type="EMBL" id="JH816726">
    <property type="protein sequence ID" value="EKC22360.1"/>
    <property type="molecule type" value="Genomic_DNA"/>
</dbReference>
<evidence type="ECO:0000256" key="1">
    <source>
        <dbReference type="ARBA" id="ARBA00005234"/>
    </source>
</evidence>
<accession>K1Q0L3</accession>
<evidence type="ECO:0000313" key="6">
    <source>
        <dbReference type="EMBL" id="EKC22360.1"/>
    </source>
</evidence>
<evidence type="ECO:0000256" key="3">
    <source>
        <dbReference type="ARBA" id="ARBA00022801"/>
    </source>
</evidence>
<dbReference type="GO" id="GO:0008234">
    <property type="term" value="F:cysteine-type peptidase activity"/>
    <property type="evidence" value="ECO:0007669"/>
    <property type="project" value="InterPro"/>
</dbReference>
<dbReference type="SUPFAM" id="SSF54001">
    <property type="entry name" value="Cysteine proteinases"/>
    <property type="match status" value="1"/>
</dbReference>
<protein>
    <recommendedName>
        <fullName evidence="5">Ubiquitin-like protease family profile domain-containing protein</fullName>
    </recommendedName>
</protein>
<gene>
    <name evidence="6" type="ORF">CGI_10002410</name>
</gene>
<feature type="compositionally biased region" description="Basic and acidic residues" evidence="4">
    <location>
        <begin position="19"/>
        <end position="29"/>
    </location>
</feature>
<dbReference type="InterPro" id="IPR003653">
    <property type="entry name" value="Peptidase_C48_C"/>
</dbReference>
<dbReference type="Pfam" id="PF02902">
    <property type="entry name" value="Peptidase_C48"/>
    <property type="match status" value="1"/>
</dbReference>